<sequence length="64" mass="6608">MRDGFDSADHQAGVRPHLLIEGMAGYTSSGVIGRPSAATVQKGEAVLASLVASFGEHLDRLDAA</sequence>
<protein>
    <submittedName>
        <fullName evidence="1">Uncharacterized protein</fullName>
    </submittedName>
</protein>
<dbReference type="SUPFAM" id="SSF102215">
    <property type="entry name" value="Creatininase"/>
    <property type="match status" value="1"/>
</dbReference>
<name>A0ABW4AMP2_9ACTN</name>
<evidence type="ECO:0000313" key="2">
    <source>
        <dbReference type="Proteomes" id="UP001597183"/>
    </source>
</evidence>
<accession>A0ABW4AMP2</accession>
<gene>
    <name evidence="1" type="ORF">ACFQ5G_42570</name>
</gene>
<comment type="caution">
    <text evidence="1">The sequence shown here is derived from an EMBL/GenBank/DDBJ whole genome shotgun (WGS) entry which is preliminary data.</text>
</comment>
<dbReference type="InterPro" id="IPR024087">
    <property type="entry name" value="Creatininase-like_sf"/>
</dbReference>
<evidence type="ECO:0000313" key="1">
    <source>
        <dbReference type="EMBL" id="MFD1372049.1"/>
    </source>
</evidence>
<keyword evidence="2" id="KW-1185">Reference proteome</keyword>
<dbReference type="Proteomes" id="UP001597183">
    <property type="component" value="Unassembled WGS sequence"/>
</dbReference>
<organism evidence="1 2">
    <name type="scientific">Actinoplanes sichuanensis</name>
    <dbReference type="NCBI Taxonomy" id="512349"/>
    <lineage>
        <taxon>Bacteria</taxon>
        <taxon>Bacillati</taxon>
        <taxon>Actinomycetota</taxon>
        <taxon>Actinomycetes</taxon>
        <taxon>Micromonosporales</taxon>
        <taxon>Micromonosporaceae</taxon>
        <taxon>Actinoplanes</taxon>
    </lineage>
</organism>
<dbReference type="EMBL" id="JBHTMK010000054">
    <property type="protein sequence ID" value="MFD1372049.1"/>
    <property type="molecule type" value="Genomic_DNA"/>
</dbReference>
<proteinExistence type="predicted"/>
<reference evidence="2" key="1">
    <citation type="journal article" date="2019" name="Int. J. Syst. Evol. Microbiol.">
        <title>The Global Catalogue of Microorganisms (GCM) 10K type strain sequencing project: providing services to taxonomists for standard genome sequencing and annotation.</title>
        <authorList>
            <consortium name="The Broad Institute Genomics Platform"/>
            <consortium name="The Broad Institute Genome Sequencing Center for Infectious Disease"/>
            <person name="Wu L."/>
            <person name="Ma J."/>
        </authorList>
    </citation>
    <scope>NUCLEOTIDE SEQUENCE [LARGE SCALE GENOMIC DNA]</scope>
    <source>
        <strain evidence="2">CCM 7526</strain>
    </source>
</reference>
<dbReference type="RefSeq" id="WP_378079157.1">
    <property type="nucleotide sequence ID" value="NZ_JBHTMK010000054.1"/>
</dbReference>